<accession>A0A1A9HYF4</accession>
<dbReference type="PATRIC" id="fig|1806891.3.peg.896"/>
<organism evidence="2 3">
    <name type="scientific">Candidatus Chlamydia sanziniae</name>
    <dbReference type="NCBI Taxonomy" id="1806891"/>
    <lineage>
        <taxon>Bacteria</taxon>
        <taxon>Pseudomonadati</taxon>
        <taxon>Chlamydiota</taxon>
        <taxon>Chlamydiia</taxon>
        <taxon>Chlamydiales</taxon>
        <taxon>Chlamydiaceae</taxon>
        <taxon>Chlamydia/Chlamydophila group</taxon>
        <taxon>Chlamydia</taxon>
    </lineage>
</organism>
<protein>
    <submittedName>
        <fullName evidence="2">Uncharacterized protein</fullName>
    </submittedName>
</protein>
<dbReference type="AlphaFoldDB" id="A0A1A9HYF4"/>
<gene>
    <name evidence="2" type="ORF">Cs308_0904</name>
</gene>
<dbReference type="Proteomes" id="UP000078162">
    <property type="component" value="Chromosome"/>
</dbReference>
<evidence type="ECO:0000256" key="1">
    <source>
        <dbReference type="SAM" id="MobiDB-lite"/>
    </source>
</evidence>
<name>A0A1A9HYF4_9CHLA</name>
<dbReference type="KEGG" id="csaz:Cs308_0904"/>
<evidence type="ECO:0000313" key="2">
    <source>
        <dbReference type="EMBL" id="ANH79074.1"/>
    </source>
</evidence>
<dbReference type="EMBL" id="CP014639">
    <property type="protein sequence ID" value="ANH79074.1"/>
    <property type="molecule type" value="Genomic_DNA"/>
</dbReference>
<sequence>MMRIFGFSPYGIIRAEKVIKDTRQDPTLMVKISKEIAANEAIRLALLAISDQEKEKKRHHHFKLLSQKQANVLLSQLRHLHLDFSRLRSKEKYDRKGSQDSEEKKERKKKHSVQVVGKKKKISIGTSASQAIAAAAEAWVIARNQGILDMASMLFYQKDNEES</sequence>
<feature type="compositionally biased region" description="Basic and acidic residues" evidence="1">
    <location>
        <begin position="89"/>
        <end position="105"/>
    </location>
</feature>
<reference evidence="3" key="1">
    <citation type="submission" date="2016-03" db="EMBL/GenBank/DDBJ databases">
        <title>Culture-independent genomics supports pathogen discovery for uncultivable bacteria within the genus Chlamydia.</title>
        <authorList>
            <person name="Taylor-Brown A."/>
            <person name="Bachmann N.L."/>
            <person name="Borel N."/>
            <person name="Polkinghorne A."/>
        </authorList>
    </citation>
    <scope>NUCLEOTIDE SEQUENCE [LARGE SCALE GENOMIC DNA]</scope>
    <source>
        <strain evidence="3">2742-308</strain>
    </source>
</reference>
<keyword evidence="3" id="KW-1185">Reference proteome</keyword>
<proteinExistence type="predicted"/>
<evidence type="ECO:0000313" key="3">
    <source>
        <dbReference type="Proteomes" id="UP000078162"/>
    </source>
</evidence>
<feature type="region of interest" description="Disordered" evidence="1">
    <location>
        <begin position="89"/>
        <end position="113"/>
    </location>
</feature>